<feature type="region of interest" description="Disordered" evidence="6">
    <location>
        <begin position="48"/>
        <end position="125"/>
    </location>
</feature>
<comment type="subcellular location">
    <subcellularLocation>
        <location evidence="1">Cytoplasm</location>
        <location evidence="1">Cytoskeleton</location>
    </subcellularLocation>
</comment>
<evidence type="ECO:0000256" key="4">
    <source>
        <dbReference type="ARBA" id="ARBA00023212"/>
    </source>
</evidence>
<feature type="compositionally biased region" description="Polar residues" evidence="6">
    <location>
        <begin position="1241"/>
        <end position="1271"/>
    </location>
</feature>
<feature type="region of interest" description="Disordered" evidence="6">
    <location>
        <begin position="228"/>
        <end position="258"/>
    </location>
</feature>
<feature type="domain" description="ASD2" evidence="7">
    <location>
        <begin position="1374"/>
        <end position="1666"/>
    </location>
</feature>
<protein>
    <submittedName>
        <fullName evidence="8">Protein Shroom2</fullName>
    </submittedName>
</protein>
<dbReference type="PANTHER" id="PTHR15012">
    <property type="entry name" value="APICAL PROTEIN/SHROOM-RELATED"/>
    <property type="match status" value="1"/>
</dbReference>
<accession>A0A2H8TP52</accession>
<dbReference type="InterPro" id="IPR014799">
    <property type="entry name" value="ASD2_dom"/>
</dbReference>
<feature type="compositionally biased region" description="Low complexity" evidence="6">
    <location>
        <begin position="648"/>
        <end position="658"/>
    </location>
</feature>
<feature type="compositionally biased region" description="Basic and acidic residues" evidence="6">
    <location>
        <begin position="1044"/>
        <end position="1053"/>
    </location>
</feature>
<feature type="compositionally biased region" description="Polar residues" evidence="6">
    <location>
        <begin position="105"/>
        <end position="119"/>
    </location>
</feature>
<dbReference type="PROSITE" id="PS51307">
    <property type="entry name" value="ASD2"/>
    <property type="match status" value="1"/>
</dbReference>
<feature type="compositionally biased region" description="Basic and acidic residues" evidence="6">
    <location>
        <begin position="66"/>
        <end position="89"/>
    </location>
</feature>
<dbReference type="OrthoDB" id="10063560at2759"/>
<evidence type="ECO:0000256" key="3">
    <source>
        <dbReference type="ARBA" id="ARBA00022490"/>
    </source>
</evidence>
<evidence type="ECO:0000256" key="2">
    <source>
        <dbReference type="ARBA" id="ARBA00006469"/>
    </source>
</evidence>
<evidence type="ECO:0000313" key="8">
    <source>
        <dbReference type="EMBL" id="MBW15799.1"/>
    </source>
</evidence>
<feature type="coiled-coil region" evidence="5">
    <location>
        <begin position="1559"/>
        <end position="1606"/>
    </location>
</feature>
<feature type="region of interest" description="Disordered" evidence="6">
    <location>
        <begin position="568"/>
        <end position="600"/>
    </location>
</feature>
<feature type="region of interest" description="Disordered" evidence="6">
    <location>
        <begin position="1"/>
        <end position="29"/>
    </location>
</feature>
<feature type="compositionally biased region" description="Polar residues" evidence="6">
    <location>
        <begin position="1174"/>
        <end position="1186"/>
    </location>
</feature>
<dbReference type="Pfam" id="PF08687">
    <property type="entry name" value="ASD2"/>
    <property type="match status" value="1"/>
</dbReference>
<dbReference type="GO" id="GO:0000902">
    <property type="term" value="P:cell morphogenesis"/>
    <property type="evidence" value="ECO:0007669"/>
    <property type="project" value="TreeGrafter"/>
</dbReference>
<dbReference type="GO" id="GO:0007015">
    <property type="term" value="P:actin filament organization"/>
    <property type="evidence" value="ECO:0007669"/>
    <property type="project" value="TreeGrafter"/>
</dbReference>
<feature type="compositionally biased region" description="Low complexity" evidence="6">
    <location>
        <begin position="571"/>
        <end position="582"/>
    </location>
</feature>
<sequence length="1667" mass="182388">MFSSRTRSSVRLKDPKSREDSNVVGGGGAGAFTRWLREFRRETYKVNAAGGASDGSGGGGTYHSTAAEDGRRRHSFNAHDKSAHHRAEQRLQLQGSGGGLHASPASKTQPCRRANSTIVPKSRTRNDGLFAKANCSAVATIRELPSSKENRSSHGNKSVVKSGRVTTRMTETCDGHLPRHRAPLPPVVIKDTGCGHEKFPSCPAITAAATTVKSNGMSVTAVRKSWAEEQTGSSGISNSNSYPKEQPPPIVRPYPKRLSNGLYTQQLKTVMERCEKSKPELLDRVRSMRTKNGGGGYVERLQQTAEKHFCVPLSSTALDSVDPKSQLTQAQLEKYSRAYDDSPHRETDEYSSCFDGSDSALSSHLTKEELDHYTRIYEEKSTSQISLTEKTVPSHQHQTSYAQSEGYHSYVSSTDSTSTPFLDRLRRDSESAVVVVNSKDSEKPTVVTGAQGRDSSASSGSSSETLKWHGSNSDLSTVSSSGYRGTTQLIAHSAKVSAPQRHHSESVLSVTDGWSGVSAQEHRAGNQRNLRKLFPVSTYTVQPVMVVDEKTSPKSPPALTVAERINELEKQQQQQQQQQQHQTPNKFTYFDPEKKHKVTDHSLRAIQKRALLNFYERHQPGSSWRSEPQLSPPPPRPPPIPCRPRLPTPLSRRSSISSEYDSPATWNDDCSKDDSSVEEVNNTNSKELSKNNPLRSSSCGSLSTAILGPMVLGPSISIDDWVPELPPKKKQVARQQTPQAKREPSPDLPPPPPVVDDDEQMFVSDEPLPPPPPEAIWPKPESLRNDKFLRNGKEKRLESSFSAVEDVLLNRDFNASCGGLSVGLSPNNNHHLNGHQYQHQHNAMSEKSKSLSYIYDSHKAVPQTPVKSFAIELLQPPLLPPPPTPLLTSTTTTEDKPLQFTHNSVKEFGRSSSVRRNKLTIPNKDYCKSEFSARKSVFQGAGGSSAPKQQVVMSTVKPPAFSATITTVQSNVVKHQICTPLKIARDVDKKATATTARSPSAAKNVAIVGPLKSSGVFPPSLEPSCPPTLYQQSQSKASYLSAYKREPREREKGLPNFEGSYKRTASPNSGGRDAATAVEPQDAENVAPDGSDCCNNLLDSGGGRLQSLQLDHHQNINHFNNNNNTVTSQQQSPPGKQQSIDAMAAVVAPPSPPPPTVLSERPVVDQPPQQQQQLSKTLPRTNNSVGQDFKRSSRTPRTQSDPSNMPNKADSAITKLQLMMMPPPRHSESVSSLHLQKRSQSDLSQVGSTESGYSSLSLNAPSPSHSPTRLSSGDFGPGGPAPPLLIHSPLAASEASEPATADDLDERCTSTWHTAEPAVAVTANDHRYPNPVSRSCSAASSDATSQTDIKSIADSIPSAVRRKSPEEIECEELSRDLISLLSPYNKFLKIITPGPDAKRSTDYVSPLFRMDLVPRSRNSVAEKLTDCRSIDATCGPNTSTISTSSTTTAAGLSANSSYYTTSEPKTKLLNPQPCSRQIQPPAECNGIGNLQKKKADLVSRLDRKLKVLRDEQIALAEETTLNETLGVSVADRVKSVAKPQEANRFKTHVQEVGHITSLLLSLSGRLARVENELLNLDADHPEKKMLEEKKCKVTEQLEEAKALKGNIDRRGEFVSTILRRYLTADDYSDYDHFIAMKAKLLIDAREIADKIQLGEQQLRALKEFIRD</sequence>
<dbReference type="GO" id="GO:0043296">
    <property type="term" value="C:apical junction complex"/>
    <property type="evidence" value="ECO:0007669"/>
    <property type="project" value="TreeGrafter"/>
</dbReference>
<feature type="region of interest" description="Disordered" evidence="6">
    <location>
        <begin position="1115"/>
        <end position="1209"/>
    </location>
</feature>
<evidence type="ECO:0000259" key="7">
    <source>
        <dbReference type="PROSITE" id="PS51307"/>
    </source>
</evidence>
<evidence type="ECO:0000256" key="1">
    <source>
        <dbReference type="ARBA" id="ARBA00004245"/>
    </source>
</evidence>
<reference evidence="8" key="1">
    <citation type="submission" date="2017-10" db="EMBL/GenBank/DDBJ databases">
        <title>Transcriptome Assembly of Sugarcane Aphid Adults.</title>
        <authorList>
            <person name="Scully E.D."/>
            <person name="Palmer N.A."/>
            <person name="Geib S.M."/>
            <person name="Sarath G."/>
            <person name="Sattler S.E."/>
        </authorList>
    </citation>
    <scope>NUCLEOTIDE SEQUENCE</scope>
    <source>
        <tissue evidence="8">Whole body</tissue>
    </source>
</reference>
<feature type="compositionally biased region" description="Polar residues" evidence="6">
    <location>
        <begin position="678"/>
        <end position="699"/>
    </location>
</feature>
<feature type="compositionally biased region" description="Polar residues" evidence="6">
    <location>
        <begin position="228"/>
        <end position="243"/>
    </location>
</feature>
<feature type="compositionally biased region" description="Basic and acidic residues" evidence="6">
    <location>
        <begin position="11"/>
        <end position="21"/>
    </location>
</feature>
<feature type="compositionally biased region" description="Polar residues" evidence="6">
    <location>
        <begin position="1195"/>
        <end position="1206"/>
    </location>
</feature>
<feature type="compositionally biased region" description="Polar residues" evidence="6">
    <location>
        <begin position="470"/>
        <end position="480"/>
    </location>
</feature>
<comment type="similarity">
    <text evidence="2">Belongs to the shroom family.</text>
</comment>
<evidence type="ECO:0000256" key="5">
    <source>
        <dbReference type="SAM" id="Coils"/>
    </source>
</evidence>
<feature type="region of interest" description="Disordered" evidence="6">
    <location>
        <begin position="619"/>
        <end position="699"/>
    </location>
</feature>
<feature type="region of interest" description="Disordered" evidence="6">
    <location>
        <begin position="381"/>
        <end position="480"/>
    </location>
</feature>
<feature type="compositionally biased region" description="Basic and acidic residues" evidence="6">
    <location>
        <begin position="591"/>
        <end position="600"/>
    </location>
</feature>
<organism evidence="8">
    <name type="scientific">Melanaphis sacchari</name>
    <dbReference type="NCBI Taxonomy" id="742174"/>
    <lineage>
        <taxon>Eukaryota</taxon>
        <taxon>Metazoa</taxon>
        <taxon>Ecdysozoa</taxon>
        <taxon>Arthropoda</taxon>
        <taxon>Hexapoda</taxon>
        <taxon>Insecta</taxon>
        <taxon>Pterygota</taxon>
        <taxon>Neoptera</taxon>
        <taxon>Paraneoptera</taxon>
        <taxon>Hemiptera</taxon>
        <taxon>Sternorrhyncha</taxon>
        <taxon>Aphidomorpha</taxon>
        <taxon>Aphidoidea</taxon>
        <taxon>Aphididae</taxon>
        <taxon>Aphidini</taxon>
        <taxon>Melanaphis</taxon>
    </lineage>
</organism>
<feature type="region of interest" description="Disordered" evidence="6">
    <location>
        <begin position="1222"/>
        <end position="1286"/>
    </location>
</feature>
<dbReference type="Gene3D" id="6.10.250.3120">
    <property type="match status" value="1"/>
</dbReference>
<keyword evidence="3" id="KW-0963">Cytoplasm</keyword>
<keyword evidence="4" id="KW-0206">Cytoskeleton</keyword>
<dbReference type="GO" id="GO:0016324">
    <property type="term" value="C:apical plasma membrane"/>
    <property type="evidence" value="ECO:0007669"/>
    <property type="project" value="TreeGrafter"/>
</dbReference>
<feature type="compositionally biased region" description="Pro residues" evidence="6">
    <location>
        <begin position="630"/>
        <end position="647"/>
    </location>
</feature>
<dbReference type="GO" id="GO:0051015">
    <property type="term" value="F:actin filament binding"/>
    <property type="evidence" value="ECO:0007669"/>
    <property type="project" value="InterPro"/>
</dbReference>
<dbReference type="GO" id="GO:0030864">
    <property type="term" value="C:cortical actin cytoskeleton"/>
    <property type="evidence" value="ECO:0007669"/>
    <property type="project" value="TreeGrafter"/>
</dbReference>
<feature type="compositionally biased region" description="Low complexity" evidence="6">
    <location>
        <begin position="1116"/>
        <end position="1148"/>
    </location>
</feature>
<dbReference type="PANTHER" id="PTHR15012:SF32">
    <property type="entry name" value="PROTEIN SHROOM"/>
    <property type="match status" value="1"/>
</dbReference>
<feature type="compositionally biased region" description="Polar residues" evidence="6">
    <location>
        <begin position="410"/>
        <end position="420"/>
    </location>
</feature>
<feature type="region of interest" description="Disordered" evidence="6">
    <location>
        <begin position="1044"/>
        <end position="1090"/>
    </location>
</feature>
<proteinExistence type="inferred from homology"/>
<dbReference type="GO" id="GO:0005912">
    <property type="term" value="C:adherens junction"/>
    <property type="evidence" value="ECO:0007669"/>
    <property type="project" value="TreeGrafter"/>
</dbReference>
<feature type="compositionally biased region" description="Polar residues" evidence="6">
    <location>
        <begin position="382"/>
        <end position="403"/>
    </location>
</feature>
<name>A0A2H8TP52_9HEMI</name>
<evidence type="ECO:0000256" key="6">
    <source>
        <dbReference type="SAM" id="MobiDB-lite"/>
    </source>
</evidence>
<keyword evidence="5" id="KW-0175">Coiled coil</keyword>
<gene>
    <name evidence="8" type="primary">SHROOM2_2</name>
</gene>
<feature type="region of interest" description="Disordered" evidence="6">
    <location>
        <begin position="728"/>
        <end position="760"/>
    </location>
</feature>
<dbReference type="InterPro" id="IPR027685">
    <property type="entry name" value="Shroom_fam"/>
</dbReference>
<dbReference type="EMBL" id="GFXV01003994">
    <property type="protein sequence ID" value="MBW15799.1"/>
    <property type="molecule type" value="Transcribed_RNA"/>
</dbReference>
<feature type="compositionally biased region" description="Gly residues" evidence="6">
    <location>
        <begin position="52"/>
        <end position="61"/>
    </location>
</feature>